<dbReference type="PROSITE" id="PS01361">
    <property type="entry name" value="ZF_DOF_1"/>
    <property type="match status" value="1"/>
</dbReference>
<keyword evidence="5 8" id="KW-0238">DNA-binding</keyword>
<name>A0AAD8GMX2_9APIA</name>
<accession>A0AAD8GMX2</accession>
<comment type="subcellular location">
    <subcellularLocation>
        <location evidence="8">Nucleus</location>
    </subcellularLocation>
</comment>
<keyword evidence="1" id="KW-0479">Metal-binding</keyword>
<evidence type="ECO:0000256" key="1">
    <source>
        <dbReference type="ARBA" id="ARBA00022723"/>
    </source>
</evidence>
<evidence type="ECO:0000256" key="2">
    <source>
        <dbReference type="ARBA" id="ARBA00022771"/>
    </source>
</evidence>
<evidence type="ECO:0000313" key="11">
    <source>
        <dbReference type="EMBL" id="KAK1351426.1"/>
    </source>
</evidence>
<dbReference type="Proteomes" id="UP001237642">
    <property type="component" value="Unassembled WGS sequence"/>
</dbReference>
<keyword evidence="4" id="KW-0805">Transcription regulation</keyword>
<evidence type="ECO:0000256" key="9">
    <source>
        <dbReference type="SAM" id="MobiDB-lite"/>
    </source>
</evidence>
<feature type="compositionally biased region" description="Basic and acidic residues" evidence="9">
    <location>
        <begin position="150"/>
        <end position="160"/>
    </location>
</feature>
<dbReference type="GO" id="GO:0008270">
    <property type="term" value="F:zinc ion binding"/>
    <property type="evidence" value="ECO:0007669"/>
    <property type="project" value="UniProtKB-KW"/>
</dbReference>
<dbReference type="PANTHER" id="PTHR31089">
    <property type="entry name" value="CYCLIC DOF FACTOR 2"/>
    <property type="match status" value="1"/>
</dbReference>
<keyword evidence="6" id="KW-0804">Transcription</keyword>
<dbReference type="Pfam" id="PF02701">
    <property type="entry name" value="Zn_ribbon_Dof"/>
    <property type="match status" value="1"/>
</dbReference>
<dbReference type="InterPro" id="IPR045174">
    <property type="entry name" value="Dof"/>
</dbReference>
<gene>
    <name evidence="11" type="ORF">POM88_054356</name>
</gene>
<evidence type="ECO:0000256" key="5">
    <source>
        <dbReference type="ARBA" id="ARBA00023125"/>
    </source>
</evidence>
<dbReference type="AlphaFoldDB" id="A0AAD8GMX2"/>
<evidence type="ECO:0000256" key="8">
    <source>
        <dbReference type="PROSITE-ProRule" id="PRU00071"/>
    </source>
</evidence>
<reference evidence="11" key="1">
    <citation type="submission" date="2023-02" db="EMBL/GenBank/DDBJ databases">
        <title>Genome of toxic invasive species Heracleum sosnowskyi carries increased number of genes despite the absence of recent whole-genome duplications.</title>
        <authorList>
            <person name="Schelkunov M."/>
            <person name="Shtratnikova V."/>
            <person name="Makarenko M."/>
            <person name="Klepikova A."/>
            <person name="Omelchenko D."/>
            <person name="Novikova G."/>
            <person name="Obukhova E."/>
            <person name="Bogdanov V."/>
            <person name="Penin A."/>
            <person name="Logacheva M."/>
        </authorList>
    </citation>
    <scope>NUCLEOTIDE SEQUENCE</scope>
    <source>
        <strain evidence="11">Hsosn_3</strain>
        <tissue evidence="11">Leaf</tissue>
    </source>
</reference>
<dbReference type="EMBL" id="JAUIZM010000037">
    <property type="protein sequence ID" value="KAK1351426.1"/>
    <property type="molecule type" value="Genomic_DNA"/>
</dbReference>
<evidence type="ECO:0000256" key="6">
    <source>
        <dbReference type="ARBA" id="ARBA00023163"/>
    </source>
</evidence>
<protein>
    <submittedName>
        <fullName evidence="11">Cyclic dof factor 2</fullName>
    </submittedName>
</protein>
<dbReference type="InterPro" id="IPR003851">
    <property type="entry name" value="Znf_Dof"/>
</dbReference>
<evidence type="ECO:0000256" key="7">
    <source>
        <dbReference type="ARBA" id="ARBA00023242"/>
    </source>
</evidence>
<feature type="compositionally biased region" description="Polar residues" evidence="9">
    <location>
        <begin position="83"/>
        <end position="97"/>
    </location>
</feature>
<dbReference type="PANTHER" id="PTHR31089:SF75">
    <property type="entry name" value="CYCLIC DOF FACTOR 2"/>
    <property type="match status" value="1"/>
</dbReference>
<evidence type="ECO:0000259" key="10">
    <source>
        <dbReference type="PROSITE" id="PS50884"/>
    </source>
</evidence>
<dbReference type="GO" id="GO:0005634">
    <property type="term" value="C:nucleus"/>
    <property type="evidence" value="ECO:0007669"/>
    <property type="project" value="UniProtKB-SubCell"/>
</dbReference>
<evidence type="ECO:0000256" key="3">
    <source>
        <dbReference type="ARBA" id="ARBA00022833"/>
    </source>
</evidence>
<feature type="compositionally biased region" description="Basic and acidic residues" evidence="9">
    <location>
        <begin position="115"/>
        <end position="130"/>
    </location>
</feature>
<keyword evidence="7 8" id="KW-0539">Nucleus</keyword>
<reference evidence="11" key="2">
    <citation type="submission" date="2023-05" db="EMBL/GenBank/DDBJ databases">
        <authorList>
            <person name="Schelkunov M.I."/>
        </authorList>
    </citation>
    <scope>NUCLEOTIDE SEQUENCE</scope>
    <source>
        <strain evidence="11">Hsosn_3</strain>
        <tissue evidence="11">Leaf</tissue>
    </source>
</reference>
<feature type="region of interest" description="Disordered" evidence="9">
    <location>
        <begin position="399"/>
        <end position="442"/>
    </location>
</feature>
<dbReference type="PROSITE" id="PS50884">
    <property type="entry name" value="ZF_DOF_2"/>
    <property type="match status" value="1"/>
</dbReference>
<feature type="domain" description="Dof-type" evidence="10">
    <location>
        <begin position="162"/>
        <end position="216"/>
    </location>
</feature>
<feature type="region of interest" description="Disordered" evidence="9">
    <location>
        <begin position="31"/>
        <end position="160"/>
    </location>
</feature>
<dbReference type="GO" id="GO:0003700">
    <property type="term" value="F:DNA-binding transcription factor activity"/>
    <property type="evidence" value="ECO:0007669"/>
    <property type="project" value="InterPro"/>
</dbReference>
<keyword evidence="12" id="KW-1185">Reference proteome</keyword>
<organism evidence="11 12">
    <name type="scientific">Heracleum sosnowskyi</name>
    <dbReference type="NCBI Taxonomy" id="360622"/>
    <lineage>
        <taxon>Eukaryota</taxon>
        <taxon>Viridiplantae</taxon>
        <taxon>Streptophyta</taxon>
        <taxon>Embryophyta</taxon>
        <taxon>Tracheophyta</taxon>
        <taxon>Spermatophyta</taxon>
        <taxon>Magnoliopsida</taxon>
        <taxon>eudicotyledons</taxon>
        <taxon>Gunneridae</taxon>
        <taxon>Pentapetalae</taxon>
        <taxon>asterids</taxon>
        <taxon>campanulids</taxon>
        <taxon>Apiales</taxon>
        <taxon>Apiaceae</taxon>
        <taxon>Apioideae</taxon>
        <taxon>apioid superclade</taxon>
        <taxon>Tordylieae</taxon>
        <taxon>Tordyliinae</taxon>
        <taxon>Heracleum</taxon>
    </lineage>
</organism>
<evidence type="ECO:0000256" key="4">
    <source>
        <dbReference type="ARBA" id="ARBA00023015"/>
    </source>
</evidence>
<evidence type="ECO:0000313" key="12">
    <source>
        <dbReference type="Proteomes" id="UP001237642"/>
    </source>
</evidence>
<sequence>MSDVKDPAIKLFGKTIQLPSCIQLIQPPASSLSHLTHADPPPPSSPQHNCDLTGEEEQELYQDPTAEAEAKDVDGAQPMMSEEPSNSSAIPDVNNTTPDDDQSKAAPDNTLSKAAPDDNHGKTAPDDEQNKAALNIDESAEETQTETGDSEEKTLKKPDKILPCPRCNSMDTKFCYYNNYNVNQPRHFCKNCQRYWTAGGTMRNVPVGAGRRKNKCSASHYRQIAVSEALQNAGLEIPSEIHHLGLRTNGTVLTFGSDSPLCESLDSVLKITGKSLLNGSQNGFLKAGEISPSVSFNAKDNGDDHPSGSSLTSMNEIVAPSLQNSANGHSFPPQGPCFPGGPWPYPWNINQWNSPVTQVPPPGFCAVPMPFYPSSPYWGCNVPVPGPWNVQWITPTSLSEKHTAAPSSSPNSPTLGKHSRDENMPKSSSCDKGSPKENNPEKCLWVPKTLRIDDPGEAAKSRIWETLGIKNEIGGDTDCGKGMFKAAFQTKDAEKCHYSKSSSVLHANPAAMSRSRSFHEST</sequence>
<comment type="caution">
    <text evidence="11">The sequence shown here is derived from an EMBL/GenBank/DDBJ whole genome shotgun (WGS) entry which is preliminary data.</text>
</comment>
<keyword evidence="3" id="KW-0862">Zinc</keyword>
<dbReference type="GO" id="GO:0003677">
    <property type="term" value="F:DNA binding"/>
    <property type="evidence" value="ECO:0007669"/>
    <property type="project" value="UniProtKB-UniRule"/>
</dbReference>
<proteinExistence type="predicted"/>
<keyword evidence="2 8" id="KW-0863">Zinc-finger</keyword>